<dbReference type="AlphaFoldDB" id="A0A2H4S7Q0"/>
<proteinExistence type="predicted"/>
<gene>
    <name evidence="1" type="ORF">A9K55_003600</name>
</gene>
<name>A0A2H4S7Q0_CORMI</name>
<dbReference type="Proteomes" id="UP000323067">
    <property type="component" value="Chromosome iv"/>
</dbReference>
<sequence>MASVSLTIGTYQDYTIVLSMALRWSPPDQVVNAYADWTRPAGPLGLGGFALPIFPQFSFSFSFIAASQRARAHALSVLGAVGAHLFNHAHAGWPWLQLWEE</sequence>
<dbReference type="EMBL" id="CP023322">
    <property type="protein sequence ID" value="ATY59139.1"/>
    <property type="molecule type" value="Genomic_DNA"/>
</dbReference>
<reference evidence="1 2" key="1">
    <citation type="journal article" date="2017" name="BMC Genomics">
        <title>Chromosome level assembly and secondary metabolite potential of the parasitic fungus Cordyceps militaris.</title>
        <authorList>
            <person name="Kramer G.J."/>
            <person name="Nodwell J.R."/>
        </authorList>
    </citation>
    <scope>NUCLEOTIDE SEQUENCE [LARGE SCALE GENOMIC DNA]</scope>
    <source>
        <strain evidence="1 2">ATCC 34164</strain>
    </source>
</reference>
<organism evidence="1 2">
    <name type="scientific">Cordyceps militaris</name>
    <name type="common">Caterpillar fungus</name>
    <name type="synonym">Clavaria militaris</name>
    <dbReference type="NCBI Taxonomy" id="73501"/>
    <lineage>
        <taxon>Eukaryota</taxon>
        <taxon>Fungi</taxon>
        <taxon>Dikarya</taxon>
        <taxon>Ascomycota</taxon>
        <taxon>Pezizomycotina</taxon>
        <taxon>Sordariomycetes</taxon>
        <taxon>Hypocreomycetidae</taxon>
        <taxon>Hypocreales</taxon>
        <taxon>Cordycipitaceae</taxon>
        <taxon>Cordyceps</taxon>
    </lineage>
</organism>
<evidence type="ECO:0000313" key="2">
    <source>
        <dbReference type="Proteomes" id="UP000323067"/>
    </source>
</evidence>
<protein>
    <submittedName>
        <fullName evidence="1">Uncharacterized protein</fullName>
    </submittedName>
</protein>
<dbReference type="VEuPathDB" id="FungiDB:A9K55_003600"/>
<evidence type="ECO:0000313" key="1">
    <source>
        <dbReference type="EMBL" id="ATY59139.1"/>
    </source>
</evidence>
<accession>A0A2H4S7Q0</accession>